<evidence type="ECO:0000313" key="1">
    <source>
        <dbReference type="EMBL" id="UTO28228.1"/>
    </source>
</evidence>
<gene>
    <name evidence="1" type="ORF">NMK50_08775</name>
</gene>
<accession>A0ABY5EUR0</accession>
<keyword evidence="2" id="KW-1185">Reference proteome</keyword>
<dbReference type="Proteomes" id="UP001059475">
    <property type="component" value="Chromosome"/>
</dbReference>
<name>A0ABY5EUR0_9HYPH</name>
<proteinExistence type="predicted"/>
<sequence length="107" mass="12417">MRELSEHFRAGKENAAAGLYRHKHKDGGAQSIDSGFMTRPFTGATAKWVWVPSSRDVFLENCVNVQHMVFSLGVLLFVKRRQNWNLKLETIYKKSVFSFIERNRWGV</sequence>
<dbReference type="EMBL" id="CP101114">
    <property type="protein sequence ID" value="UTO28228.1"/>
    <property type="molecule type" value="Genomic_DNA"/>
</dbReference>
<reference evidence="1" key="1">
    <citation type="submission" date="2022-07" db="EMBL/GenBank/DDBJ databases">
        <title>First report of Bartonella spp. in marsupials in Brazil, with a description of Bartonella harrusi sp. nov. and new proposal for taxonomic reclassification of species of the genus Bartonella.</title>
        <authorList>
            <person name="Amaral R.B."/>
        </authorList>
    </citation>
    <scope>NUCLEOTIDE SEQUENCE</scope>
    <source>
        <strain evidence="1">117A</strain>
    </source>
</reference>
<organism evidence="1 2">
    <name type="scientific">Bartonella harrusi</name>
    <dbReference type="NCBI Taxonomy" id="2961895"/>
    <lineage>
        <taxon>Bacteria</taxon>
        <taxon>Pseudomonadati</taxon>
        <taxon>Pseudomonadota</taxon>
        <taxon>Alphaproteobacteria</taxon>
        <taxon>Hyphomicrobiales</taxon>
        <taxon>Bartonellaceae</taxon>
        <taxon>Bartonella</taxon>
    </lineage>
</organism>
<protein>
    <submittedName>
        <fullName evidence="1">Uncharacterized protein</fullName>
    </submittedName>
</protein>
<evidence type="ECO:0000313" key="2">
    <source>
        <dbReference type="Proteomes" id="UP001059475"/>
    </source>
</evidence>
<dbReference type="RefSeq" id="WP_254770138.1">
    <property type="nucleotide sequence ID" value="NZ_CP101114.1"/>
</dbReference>